<dbReference type="PROSITE" id="PS50931">
    <property type="entry name" value="HTH_LYSR"/>
    <property type="match status" value="1"/>
</dbReference>
<keyword evidence="3" id="KW-0238">DNA-binding</keyword>
<dbReference type="InterPro" id="IPR036390">
    <property type="entry name" value="WH_DNA-bd_sf"/>
</dbReference>
<keyword evidence="4" id="KW-0804">Transcription</keyword>
<dbReference type="PANTHER" id="PTHR30126">
    <property type="entry name" value="HTH-TYPE TRANSCRIPTIONAL REGULATOR"/>
    <property type="match status" value="1"/>
</dbReference>
<dbReference type="Pfam" id="PF00126">
    <property type="entry name" value="HTH_1"/>
    <property type="match status" value="1"/>
</dbReference>
<reference evidence="6 7" key="1">
    <citation type="journal article" date="2023" name="Microbiol. Resour. Announc.">
        <title>Complete Genome Sequence of Mycobacterium wuenschmanii, a novel Nontuberculous Mycobacterium Isolated from a captive population of Amazon Milk Frogs.</title>
        <authorList>
            <person name="Hicks J."/>
            <person name="Zeineldin M."/>
            <person name="Ward H."/>
            <person name="Wuenschmann A."/>
            <person name="Camp P."/>
            <person name="Farrell D."/>
            <person name="Lehman K."/>
            <person name="Thacker T."/>
            <person name="Cuthbert E."/>
        </authorList>
    </citation>
    <scope>NUCLEOTIDE SEQUENCE [LARGE SCALE GENOMIC DNA]</scope>
    <source>
        <strain evidence="6 7">Wuenschmanii</strain>
    </source>
</reference>
<evidence type="ECO:0000256" key="2">
    <source>
        <dbReference type="ARBA" id="ARBA00023015"/>
    </source>
</evidence>
<evidence type="ECO:0000313" key="7">
    <source>
        <dbReference type="Proteomes" id="UP001236585"/>
    </source>
</evidence>
<dbReference type="EMBL" id="CP126981">
    <property type="protein sequence ID" value="WIM89610.1"/>
    <property type="molecule type" value="Genomic_DNA"/>
</dbReference>
<dbReference type="RefSeq" id="WP_285190345.1">
    <property type="nucleotide sequence ID" value="NZ_CP126981.1"/>
</dbReference>
<dbReference type="InterPro" id="IPR036388">
    <property type="entry name" value="WH-like_DNA-bd_sf"/>
</dbReference>
<dbReference type="Gene3D" id="3.40.190.10">
    <property type="entry name" value="Periplasmic binding protein-like II"/>
    <property type="match status" value="2"/>
</dbReference>
<gene>
    <name evidence="6" type="ORF">PT015_09360</name>
</gene>
<dbReference type="PANTHER" id="PTHR30126:SF39">
    <property type="entry name" value="HTH-TYPE TRANSCRIPTIONAL REGULATOR CYSL"/>
    <property type="match status" value="1"/>
</dbReference>
<dbReference type="Gene3D" id="1.10.10.10">
    <property type="entry name" value="Winged helix-like DNA-binding domain superfamily/Winged helix DNA-binding domain"/>
    <property type="match status" value="1"/>
</dbReference>
<dbReference type="Pfam" id="PF03466">
    <property type="entry name" value="LysR_substrate"/>
    <property type="match status" value="1"/>
</dbReference>
<feature type="domain" description="HTH lysR-type" evidence="5">
    <location>
        <begin position="8"/>
        <end position="65"/>
    </location>
</feature>
<sequence>MTLSSRMPDLDSFEVFLAVAETGSLGGAARELGLTQQAVSRRLALMEARAGIPLATRTTRGTELTAGGQFVFDCAQRLLEVARDIDANLGALRQQHQTQIRVVASPTVAEFLVPLWMLSMKLTEAHETHPPPKVVLAASSSSEVIASIREGRADLGFVENPGAPVGLGHCVVGEDELVVVVPPGHLWVRRSNSICAEELSETPLISREAGVGIRDSLTVALRRVLGDDMNQAAPLLELPSMGAMRAAVLAGAGPAVMSRLSVSDDLAAGRLHEIPVPGLDLRRQFRAVWQGGRTPPAGAVRRLLSHIGNYAAAQSR</sequence>
<evidence type="ECO:0000256" key="4">
    <source>
        <dbReference type="ARBA" id="ARBA00023163"/>
    </source>
</evidence>
<evidence type="ECO:0000256" key="3">
    <source>
        <dbReference type="ARBA" id="ARBA00023125"/>
    </source>
</evidence>
<evidence type="ECO:0000313" key="6">
    <source>
        <dbReference type="EMBL" id="WIM89610.1"/>
    </source>
</evidence>
<dbReference type="SUPFAM" id="SSF46785">
    <property type="entry name" value="Winged helix' DNA-binding domain"/>
    <property type="match status" value="1"/>
</dbReference>
<dbReference type="SUPFAM" id="SSF53850">
    <property type="entry name" value="Periplasmic binding protein-like II"/>
    <property type="match status" value="1"/>
</dbReference>
<comment type="similarity">
    <text evidence="1">Belongs to the LysR transcriptional regulatory family.</text>
</comment>
<proteinExistence type="inferred from homology"/>
<keyword evidence="2" id="KW-0805">Transcription regulation</keyword>
<protein>
    <submittedName>
        <fullName evidence="6">LysR family transcriptional regulator</fullName>
    </submittedName>
</protein>
<dbReference type="InterPro" id="IPR005119">
    <property type="entry name" value="LysR_subst-bd"/>
</dbReference>
<accession>A0ABY8W143</accession>
<keyword evidence="7" id="KW-1185">Reference proteome</keyword>
<name>A0ABY8W143_9MYCO</name>
<evidence type="ECO:0000259" key="5">
    <source>
        <dbReference type="PROSITE" id="PS50931"/>
    </source>
</evidence>
<dbReference type="Proteomes" id="UP001236585">
    <property type="component" value="Chromosome"/>
</dbReference>
<evidence type="ECO:0000256" key="1">
    <source>
        <dbReference type="ARBA" id="ARBA00009437"/>
    </source>
</evidence>
<organism evidence="6 7">
    <name type="scientific">Candidatus Mycobacterium wuenschmannii</name>
    <dbReference type="NCBI Taxonomy" id="3027808"/>
    <lineage>
        <taxon>Bacteria</taxon>
        <taxon>Bacillati</taxon>
        <taxon>Actinomycetota</taxon>
        <taxon>Actinomycetes</taxon>
        <taxon>Mycobacteriales</taxon>
        <taxon>Mycobacteriaceae</taxon>
        <taxon>Mycobacterium</taxon>
    </lineage>
</organism>
<dbReference type="InterPro" id="IPR000847">
    <property type="entry name" value="LysR_HTH_N"/>
</dbReference>